<evidence type="ECO:0000256" key="1">
    <source>
        <dbReference type="SAM" id="MobiDB-lite"/>
    </source>
</evidence>
<gene>
    <name evidence="3" type="primary">107365643</name>
</gene>
<protein>
    <recommendedName>
        <fullName evidence="2">Aftiphilin clathrin-binding box domain-containing protein</fullName>
    </recommendedName>
</protein>
<dbReference type="Pfam" id="PF15045">
    <property type="entry name" value="Clathrin_bdg"/>
    <property type="match status" value="1"/>
</dbReference>
<evidence type="ECO:0000313" key="3">
    <source>
        <dbReference type="EnsemblMetazoa" id="tetur15g01530.1"/>
    </source>
</evidence>
<dbReference type="OMA" id="NINSEGX"/>
<dbReference type="KEGG" id="tut:107365643"/>
<dbReference type="GO" id="GO:0030276">
    <property type="term" value="F:clathrin binding"/>
    <property type="evidence" value="ECO:0007669"/>
    <property type="project" value="InterPro"/>
</dbReference>
<dbReference type="GO" id="GO:0032588">
    <property type="term" value="C:trans-Golgi network membrane"/>
    <property type="evidence" value="ECO:0007669"/>
    <property type="project" value="InterPro"/>
</dbReference>
<dbReference type="GO" id="GO:0030121">
    <property type="term" value="C:AP-1 adaptor complex"/>
    <property type="evidence" value="ECO:0007669"/>
    <property type="project" value="TreeGrafter"/>
</dbReference>
<dbReference type="EnsemblMetazoa" id="tetur15g01530.1">
    <property type="protein sequence ID" value="tetur15g01530.1"/>
    <property type="gene ID" value="tetur15g01530"/>
</dbReference>
<evidence type="ECO:0000259" key="2">
    <source>
        <dbReference type="Pfam" id="PF15045"/>
    </source>
</evidence>
<dbReference type="PANTHER" id="PTHR16156">
    <property type="entry name" value="AFTIPHILIN A-RELATED"/>
    <property type="match status" value="1"/>
</dbReference>
<dbReference type="InterPro" id="IPR046359">
    <property type="entry name" value="Aftin-like"/>
</dbReference>
<feature type="domain" description="Aftiphilin clathrin-binding box" evidence="2">
    <location>
        <begin position="244"/>
        <end position="285"/>
    </location>
</feature>
<dbReference type="PANTHER" id="PTHR16156:SF10">
    <property type="entry name" value="AFTIPHILIN-RELATED"/>
    <property type="match status" value="1"/>
</dbReference>
<evidence type="ECO:0000313" key="4">
    <source>
        <dbReference type="Proteomes" id="UP000015104"/>
    </source>
</evidence>
<dbReference type="EMBL" id="CAEY01000244">
    <property type="status" value="NOT_ANNOTATED_CDS"/>
    <property type="molecule type" value="Genomic_DNA"/>
</dbReference>
<accession>T1KMG4</accession>
<feature type="region of interest" description="Disordered" evidence="1">
    <location>
        <begin position="1"/>
        <end position="22"/>
    </location>
</feature>
<dbReference type="Proteomes" id="UP000015104">
    <property type="component" value="Unassembled WGS sequence"/>
</dbReference>
<dbReference type="HOGENOM" id="CLU_757223_0_0_1"/>
<proteinExistence type="predicted"/>
<reference evidence="3" key="2">
    <citation type="submission" date="2015-06" db="UniProtKB">
        <authorList>
            <consortium name="EnsemblMetazoa"/>
        </authorList>
    </citation>
    <scope>IDENTIFICATION</scope>
</reference>
<name>T1KMG4_TETUR</name>
<organism evidence="3 4">
    <name type="scientific">Tetranychus urticae</name>
    <name type="common">Two-spotted spider mite</name>
    <dbReference type="NCBI Taxonomy" id="32264"/>
    <lineage>
        <taxon>Eukaryota</taxon>
        <taxon>Metazoa</taxon>
        <taxon>Ecdysozoa</taxon>
        <taxon>Arthropoda</taxon>
        <taxon>Chelicerata</taxon>
        <taxon>Arachnida</taxon>
        <taxon>Acari</taxon>
        <taxon>Acariformes</taxon>
        <taxon>Trombidiformes</taxon>
        <taxon>Prostigmata</taxon>
        <taxon>Eleutherengona</taxon>
        <taxon>Raphignathae</taxon>
        <taxon>Tetranychoidea</taxon>
        <taxon>Tetranychidae</taxon>
        <taxon>Tetranychus</taxon>
    </lineage>
</organism>
<sequence length="366" mass="41255">MLTIQPIMNSIDATNGSKQSDDFQSVHYNNDDDFGDFTDFQNNKTIDDDFGEFTFFQTSTNEGYKYNSDNGGLETEQQIGLNNDDFGDFAYFQSGSCENNKSMDDDDFGDFSDFKSNDEPNLTTDCIKEKDLNLSANNKIENKLEHEAIKVEEDDDFGDFANFQEASPVIDNEETSRSIKQTVLSSDTLEFSPSMEDESSSVNYSASHSPLSSIVCQSFAKGMPDESNKVIPTNFFADKTSQSYKMWQSLINWEEAASLKLNWESSHTFQVFLRSLKIDSRNIQQMPGLRDISTPLIPSKLTILQPTPLLPSIIPLEPQISQQMSQDPMNSLEKQEQSASTIPEASFDWNSSGLTNPLEKDWLILL</sequence>
<keyword evidence="4" id="KW-1185">Reference proteome</keyword>
<reference evidence="4" key="1">
    <citation type="submission" date="2011-08" db="EMBL/GenBank/DDBJ databases">
        <authorList>
            <person name="Rombauts S."/>
        </authorList>
    </citation>
    <scope>NUCLEOTIDE SEQUENCE</scope>
    <source>
        <strain evidence="4">London</strain>
    </source>
</reference>
<dbReference type="InterPro" id="IPR029205">
    <property type="entry name" value="Clathrin-bd"/>
</dbReference>
<dbReference type="AlphaFoldDB" id="T1KMG4"/>
<dbReference type="OrthoDB" id="5917212at2759"/>